<dbReference type="PATRIC" id="fig|1704032.3.peg.258"/>
<dbReference type="Pfam" id="PF00591">
    <property type="entry name" value="Glycos_transf_3"/>
    <property type="match status" value="1"/>
</dbReference>
<evidence type="ECO:0000313" key="12">
    <source>
        <dbReference type="EMBL" id="KPJ64112.1"/>
    </source>
</evidence>
<evidence type="ECO:0000256" key="8">
    <source>
        <dbReference type="ARBA" id="ARBA00061188"/>
    </source>
</evidence>
<feature type="binding site" evidence="9">
    <location>
        <begin position="90"/>
        <end position="93"/>
    </location>
    <ligand>
        <name>5-phospho-alpha-D-ribose 1-diphosphate</name>
        <dbReference type="ChEBI" id="CHEBI:58017"/>
    </ligand>
</feature>
<comment type="similarity">
    <text evidence="8">In the C-terminal section; belongs to the anthranilate phosphoribosyltransferase family.</text>
</comment>
<feature type="domain" description="Glycosyl transferase family 3 N-terminal" evidence="11">
    <location>
        <begin position="3"/>
        <end position="65"/>
    </location>
</feature>
<dbReference type="GO" id="GO:0000162">
    <property type="term" value="P:L-tryptophan biosynthetic process"/>
    <property type="evidence" value="ECO:0007669"/>
    <property type="project" value="UniProtKB-UniRule"/>
</dbReference>
<dbReference type="GO" id="GO:0000287">
    <property type="term" value="F:magnesium ion binding"/>
    <property type="evidence" value="ECO:0007669"/>
    <property type="project" value="UniProtKB-UniRule"/>
</dbReference>
<feature type="binding site" evidence="9">
    <location>
        <position position="111"/>
    </location>
    <ligand>
        <name>anthranilate</name>
        <dbReference type="ChEBI" id="CHEBI:16567"/>
        <label>1</label>
    </ligand>
</feature>
<dbReference type="HAMAP" id="MF_00211">
    <property type="entry name" value="TrpD"/>
    <property type="match status" value="1"/>
</dbReference>
<dbReference type="InterPro" id="IPR005940">
    <property type="entry name" value="Anthranilate_Pribosyl_Tfrase"/>
</dbReference>
<evidence type="ECO:0000259" key="11">
    <source>
        <dbReference type="Pfam" id="PF02885"/>
    </source>
</evidence>
<comment type="catalytic activity">
    <reaction evidence="7 9">
        <text>N-(5-phospho-beta-D-ribosyl)anthranilate + diphosphate = 5-phospho-alpha-D-ribose 1-diphosphate + anthranilate</text>
        <dbReference type="Rhea" id="RHEA:11768"/>
        <dbReference type="ChEBI" id="CHEBI:16567"/>
        <dbReference type="ChEBI" id="CHEBI:18277"/>
        <dbReference type="ChEBI" id="CHEBI:33019"/>
        <dbReference type="ChEBI" id="CHEBI:58017"/>
        <dbReference type="EC" id="2.4.2.18"/>
    </reaction>
</comment>
<feature type="binding site" evidence="9">
    <location>
        <begin position="108"/>
        <end position="116"/>
    </location>
    <ligand>
        <name>5-phospho-alpha-D-ribose 1-diphosphate</name>
        <dbReference type="ChEBI" id="CHEBI:58017"/>
    </ligand>
</feature>
<feature type="binding site" evidence="9">
    <location>
        <position position="225"/>
    </location>
    <ligand>
        <name>Mg(2+)</name>
        <dbReference type="ChEBI" id="CHEBI:18420"/>
        <label>2</label>
    </ligand>
</feature>
<keyword evidence="9" id="KW-0479">Metal-binding</keyword>
<reference evidence="12 13" key="1">
    <citation type="journal article" date="2015" name="Microbiome">
        <title>Genomic resolution of linkages in carbon, nitrogen, and sulfur cycling among widespread estuary sediment bacteria.</title>
        <authorList>
            <person name="Baker B.J."/>
            <person name="Lazar C.S."/>
            <person name="Teske A.P."/>
            <person name="Dick G.J."/>
        </authorList>
    </citation>
    <scope>NUCLEOTIDE SEQUENCE [LARGE SCALE GENOMIC DNA]</scope>
    <source>
        <strain evidence="12">DG_56</strain>
    </source>
</reference>
<keyword evidence="4 9" id="KW-0808">Transferase</keyword>
<dbReference type="EC" id="2.4.2.18" evidence="9"/>
<dbReference type="PANTHER" id="PTHR43285">
    <property type="entry name" value="ANTHRANILATE PHOSPHORIBOSYLTRANSFERASE"/>
    <property type="match status" value="1"/>
</dbReference>
<comment type="function">
    <text evidence="9">Catalyzes the transfer of the phosphoribosyl group of 5-phosphorylribose-1-pyrophosphate (PRPP) to anthranilate to yield N-(5'-phosphoribosyl)-anthranilate (PRA).</text>
</comment>
<dbReference type="UniPathway" id="UPA00035">
    <property type="reaction ID" value="UER00041"/>
</dbReference>
<comment type="pathway">
    <text evidence="1 9">Amino-acid biosynthesis; L-tryptophan biosynthesis; L-tryptophan from chorismate: step 2/5.</text>
</comment>
<keyword evidence="6 9" id="KW-0057">Aromatic amino acid biosynthesis</keyword>
<dbReference type="AlphaFoldDB" id="A0A0S7XNN0"/>
<dbReference type="NCBIfam" id="TIGR01245">
    <property type="entry name" value="trpD"/>
    <property type="match status" value="1"/>
</dbReference>
<dbReference type="GO" id="GO:0005829">
    <property type="term" value="C:cytosol"/>
    <property type="evidence" value="ECO:0007669"/>
    <property type="project" value="TreeGrafter"/>
</dbReference>
<proteinExistence type="inferred from homology"/>
<feature type="binding site" evidence="9">
    <location>
        <position position="80"/>
    </location>
    <ligand>
        <name>anthranilate</name>
        <dbReference type="ChEBI" id="CHEBI:16567"/>
        <label>1</label>
    </ligand>
</feature>
<evidence type="ECO:0000313" key="13">
    <source>
        <dbReference type="Proteomes" id="UP000052020"/>
    </source>
</evidence>
<dbReference type="GO" id="GO:0004048">
    <property type="term" value="F:anthranilate phosphoribosyltransferase activity"/>
    <property type="evidence" value="ECO:0007669"/>
    <property type="project" value="UniProtKB-UniRule"/>
</dbReference>
<protein>
    <recommendedName>
        <fullName evidence="9">Anthranilate phosphoribosyltransferase</fullName>
        <ecNumber evidence="9">2.4.2.18</ecNumber>
    </recommendedName>
</protein>
<gene>
    <name evidence="9" type="primary">trpD</name>
    <name evidence="12" type="ORF">AMK68_02330</name>
</gene>
<evidence type="ECO:0000256" key="9">
    <source>
        <dbReference type="HAMAP-Rule" id="MF_00211"/>
    </source>
</evidence>
<comment type="caution">
    <text evidence="9">Lacks conserved residue(s) required for the propagation of feature annotation.</text>
</comment>
<keyword evidence="3 9" id="KW-0328">Glycosyltransferase</keyword>
<keyword evidence="5 9" id="KW-0822">Tryptophan biosynthesis</keyword>
<feature type="binding site" evidence="9">
    <location>
        <position position="166"/>
    </location>
    <ligand>
        <name>anthranilate</name>
        <dbReference type="ChEBI" id="CHEBI:16567"/>
        <label>2</label>
    </ligand>
</feature>
<feature type="binding site" evidence="9">
    <location>
        <begin position="83"/>
        <end position="84"/>
    </location>
    <ligand>
        <name>5-phospho-alpha-D-ribose 1-diphosphate</name>
        <dbReference type="ChEBI" id="CHEBI:58017"/>
    </ligand>
</feature>
<feature type="binding site" evidence="9">
    <location>
        <position position="88"/>
    </location>
    <ligand>
        <name>5-phospho-alpha-D-ribose 1-diphosphate</name>
        <dbReference type="ChEBI" id="CHEBI:58017"/>
    </ligand>
</feature>
<evidence type="ECO:0000256" key="3">
    <source>
        <dbReference type="ARBA" id="ARBA00022676"/>
    </source>
</evidence>
<keyword evidence="2 9" id="KW-0028">Amino-acid biosynthesis</keyword>
<dbReference type="SUPFAM" id="SSF52418">
    <property type="entry name" value="Nucleoside phosphorylase/phosphoribosyltransferase catalytic domain"/>
    <property type="match status" value="1"/>
</dbReference>
<evidence type="ECO:0000256" key="2">
    <source>
        <dbReference type="ARBA" id="ARBA00022605"/>
    </source>
</evidence>
<evidence type="ECO:0000256" key="4">
    <source>
        <dbReference type="ARBA" id="ARBA00022679"/>
    </source>
</evidence>
<dbReference type="InterPro" id="IPR000312">
    <property type="entry name" value="Glycosyl_Trfase_fam3"/>
</dbReference>
<comment type="caution">
    <text evidence="12">The sequence shown here is derived from an EMBL/GenBank/DDBJ whole genome shotgun (WGS) entry which is preliminary data.</text>
</comment>
<dbReference type="Gene3D" id="3.40.1030.10">
    <property type="entry name" value="Nucleoside phosphorylase/phosphoribosyltransferase catalytic domain"/>
    <property type="match status" value="1"/>
</dbReference>
<comment type="subunit">
    <text evidence="9">Homodimer.</text>
</comment>
<feature type="binding site" evidence="9">
    <location>
        <position position="226"/>
    </location>
    <ligand>
        <name>Mg(2+)</name>
        <dbReference type="ChEBI" id="CHEBI:18420"/>
        <label>2</label>
    </ligand>
</feature>
<feature type="binding site" evidence="9">
    <location>
        <position position="92"/>
    </location>
    <ligand>
        <name>Mg(2+)</name>
        <dbReference type="ChEBI" id="CHEBI:18420"/>
        <label>1</label>
    </ligand>
</feature>
<dbReference type="Proteomes" id="UP000052020">
    <property type="component" value="Unassembled WGS sequence"/>
</dbReference>
<accession>A0A0S7XNN0</accession>
<organism evidence="12 13">
    <name type="scientific">candidate division KD3-62 bacterium DG_56</name>
    <dbReference type="NCBI Taxonomy" id="1704032"/>
    <lineage>
        <taxon>Bacteria</taxon>
        <taxon>candidate division KD3-62</taxon>
    </lineage>
</organism>
<evidence type="ECO:0000256" key="7">
    <source>
        <dbReference type="ARBA" id="ARBA00052328"/>
    </source>
</evidence>
<dbReference type="Gene3D" id="1.20.970.10">
    <property type="entry name" value="Transferase, Pyrimidine Nucleoside Phosphorylase, Chain C"/>
    <property type="match status" value="1"/>
</dbReference>
<dbReference type="InterPro" id="IPR036320">
    <property type="entry name" value="Glycosyl_Trfase_fam3_N_dom_sf"/>
</dbReference>
<dbReference type="PANTHER" id="PTHR43285:SF2">
    <property type="entry name" value="ANTHRANILATE PHOSPHORIBOSYLTRANSFERASE"/>
    <property type="match status" value="1"/>
</dbReference>
<evidence type="ECO:0000259" key="10">
    <source>
        <dbReference type="Pfam" id="PF00591"/>
    </source>
</evidence>
<dbReference type="InterPro" id="IPR017459">
    <property type="entry name" value="Glycosyl_Trfase_fam3_N_dom"/>
</dbReference>
<comment type="cofactor">
    <cofactor evidence="9">
        <name>Mg(2+)</name>
        <dbReference type="ChEBI" id="CHEBI:18420"/>
    </cofactor>
    <text evidence="9">Binds 2 magnesium ions per monomer.</text>
</comment>
<evidence type="ECO:0000256" key="1">
    <source>
        <dbReference type="ARBA" id="ARBA00004907"/>
    </source>
</evidence>
<dbReference type="InterPro" id="IPR035902">
    <property type="entry name" value="Nuc_phospho_transferase"/>
</dbReference>
<sequence length="338" mass="35598">MIQEVLRSVVEGQDLAAEQAYGVMMEIMSGEALPSQMAGLLTALRMKGETVEEITGFAQAMRDHAVVIKPRAHPLVDTCGTGGDVIKTFNVSTAAALVAAGAGVTIAKHGNRSVTSRCGSADVLEALDVKIDLGPAEVEQCIDEVGIGFMFAPLFHPAMKHALPTRQELAIRTVFNILGPLTNPARAHAQVLGVPSPALTETMAGVLRNLGIERALVVHGLDGLDEISNLGETQITEVRDGRLVTDQVAPEQFGMARATAADIRSGTPRENAALLLEVFDGEQSPARDIVLLNAAAAIVAGALADDLSNGVSLAARSLDDGQTLAKLKELQRYTNRRG</sequence>
<keyword evidence="9" id="KW-0460">Magnesium</keyword>
<dbReference type="SUPFAM" id="SSF47648">
    <property type="entry name" value="Nucleoside phosphorylase/phosphoribosyltransferase N-terminal domain"/>
    <property type="match status" value="1"/>
</dbReference>
<feature type="binding site" evidence="9">
    <location>
        <position position="226"/>
    </location>
    <ligand>
        <name>Mg(2+)</name>
        <dbReference type="ChEBI" id="CHEBI:18420"/>
        <label>1</label>
    </ligand>
</feature>
<comment type="similarity">
    <text evidence="9">Belongs to the anthranilate phosphoribosyltransferase family.</text>
</comment>
<feature type="binding site" evidence="9">
    <location>
        <position position="80"/>
    </location>
    <ligand>
        <name>5-phospho-alpha-D-ribose 1-diphosphate</name>
        <dbReference type="ChEBI" id="CHEBI:58017"/>
    </ligand>
</feature>
<feature type="binding site" evidence="9">
    <location>
        <position position="120"/>
    </location>
    <ligand>
        <name>5-phospho-alpha-D-ribose 1-diphosphate</name>
        <dbReference type="ChEBI" id="CHEBI:58017"/>
    </ligand>
</feature>
<name>A0A0S7XNN0_9BACT</name>
<feature type="domain" description="Glycosyl transferase family 3" evidence="10">
    <location>
        <begin position="74"/>
        <end position="323"/>
    </location>
</feature>
<evidence type="ECO:0000256" key="5">
    <source>
        <dbReference type="ARBA" id="ARBA00022822"/>
    </source>
</evidence>
<dbReference type="FunFam" id="3.40.1030.10:FF:000002">
    <property type="entry name" value="Anthranilate phosphoribosyltransferase"/>
    <property type="match status" value="1"/>
</dbReference>
<dbReference type="EMBL" id="LIZY01000042">
    <property type="protein sequence ID" value="KPJ64112.1"/>
    <property type="molecule type" value="Genomic_DNA"/>
</dbReference>
<dbReference type="Pfam" id="PF02885">
    <property type="entry name" value="Glycos_trans_3N"/>
    <property type="match status" value="1"/>
</dbReference>
<evidence type="ECO:0000256" key="6">
    <source>
        <dbReference type="ARBA" id="ARBA00023141"/>
    </source>
</evidence>